<dbReference type="NCBIfam" id="TIGR00682">
    <property type="entry name" value="lpxK"/>
    <property type="match status" value="1"/>
</dbReference>
<dbReference type="PANTHER" id="PTHR42724">
    <property type="entry name" value="TETRAACYLDISACCHARIDE 4'-KINASE"/>
    <property type="match status" value="1"/>
</dbReference>
<keyword evidence="11 13" id="KW-0443">Lipid metabolism</keyword>
<keyword evidence="9 13" id="KW-0418">Kinase</keyword>
<comment type="function">
    <text evidence="1 13">Transfers the gamma-phosphate of ATP to the 4'-position of a tetraacyldisaccharide 1-phosphate intermediate (termed DS-1-P) to form tetraacyldisaccharide 1,4'-bis-phosphate (lipid IVA).</text>
</comment>
<dbReference type="GO" id="GO:0009244">
    <property type="term" value="P:lipopolysaccharide core region biosynthetic process"/>
    <property type="evidence" value="ECO:0007669"/>
    <property type="project" value="TreeGrafter"/>
</dbReference>
<evidence type="ECO:0000256" key="7">
    <source>
        <dbReference type="ARBA" id="ARBA00022679"/>
    </source>
</evidence>
<evidence type="ECO:0000256" key="3">
    <source>
        <dbReference type="ARBA" id="ARBA00012071"/>
    </source>
</evidence>
<evidence type="ECO:0000313" key="15">
    <source>
        <dbReference type="Proteomes" id="UP000187735"/>
    </source>
</evidence>
<accession>A0A1P8WLN7</accession>
<evidence type="ECO:0000256" key="9">
    <source>
        <dbReference type="ARBA" id="ARBA00022777"/>
    </source>
</evidence>
<dbReference type="GO" id="GO:0009245">
    <property type="term" value="P:lipid A biosynthetic process"/>
    <property type="evidence" value="ECO:0007669"/>
    <property type="project" value="UniProtKB-UniRule"/>
</dbReference>
<evidence type="ECO:0000256" key="13">
    <source>
        <dbReference type="HAMAP-Rule" id="MF_00409"/>
    </source>
</evidence>
<dbReference type="GO" id="GO:0009029">
    <property type="term" value="F:lipid-A 4'-kinase activity"/>
    <property type="evidence" value="ECO:0007669"/>
    <property type="project" value="UniProtKB-UniRule"/>
</dbReference>
<dbReference type="PANTHER" id="PTHR42724:SF1">
    <property type="entry name" value="TETRAACYLDISACCHARIDE 4'-KINASE, MITOCHONDRIAL-RELATED"/>
    <property type="match status" value="1"/>
</dbReference>
<keyword evidence="7 13" id="KW-0808">Transferase</keyword>
<evidence type="ECO:0000256" key="8">
    <source>
        <dbReference type="ARBA" id="ARBA00022741"/>
    </source>
</evidence>
<gene>
    <name evidence="13 14" type="primary">lpxK</name>
    <name evidence="14" type="ORF">Fuma_04625</name>
</gene>
<dbReference type="SUPFAM" id="SSF52540">
    <property type="entry name" value="P-loop containing nucleoside triphosphate hydrolases"/>
    <property type="match status" value="1"/>
</dbReference>
<evidence type="ECO:0000256" key="1">
    <source>
        <dbReference type="ARBA" id="ARBA00002274"/>
    </source>
</evidence>
<evidence type="ECO:0000256" key="4">
    <source>
        <dbReference type="ARBA" id="ARBA00016436"/>
    </source>
</evidence>
<dbReference type="InterPro" id="IPR003758">
    <property type="entry name" value="LpxK"/>
</dbReference>
<evidence type="ECO:0000256" key="2">
    <source>
        <dbReference type="ARBA" id="ARBA00004870"/>
    </source>
</evidence>
<keyword evidence="5 13" id="KW-0444">Lipid biosynthesis</keyword>
<dbReference type="Pfam" id="PF02606">
    <property type="entry name" value="LpxK"/>
    <property type="match status" value="1"/>
</dbReference>
<dbReference type="GO" id="GO:0005524">
    <property type="term" value="F:ATP binding"/>
    <property type="evidence" value="ECO:0007669"/>
    <property type="project" value="UniProtKB-UniRule"/>
</dbReference>
<dbReference type="Proteomes" id="UP000187735">
    <property type="component" value="Chromosome"/>
</dbReference>
<evidence type="ECO:0000256" key="12">
    <source>
        <dbReference type="ARBA" id="ARBA00029757"/>
    </source>
</evidence>
<dbReference type="EC" id="2.7.1.130" evidence="3 13"/>
<comment type="pathway">
    <text evidence="2 13">Glycolipid biosynthesis; lipid IV(A) biosynthesis; lipid IV(A) from (3R)-3-hydroxytetradecanoyl-[acyl-carrier-protein] and UDP-N-acetyl-alpha-D-glucosamine: step 6/6.</text>
</comment>
<dbReference type="InterPro" id="IPR027417">
    <property type="entry name" value="P-loop_NTPase"/>
</dbReference>
<evidence type="ECO:0000256" key="5">
    <source>
        <dbReference type="ARBA" id="ARBA00022516"/>
    </source>
</evidence>
<dbReference type="AlphaFoldDB" id="A0A1P8WLN7"/>
<name>A0A1P8WLN7_9PLAN</name>
<evidence type="ECO:0000256" key="11">
    <source>
        <dbReference type="ARBA" id="ARBA00023098"/>
    </source>
</evidence>
<keyword evidence="8 13" id="KW-0547">Nucleotide-binding</keyword>
<evidence type="ECO:0000256" key="6">
    <source>
        <dbReference type="ARBA" id="ARBA00022556"/>
    </source>
</evidence>
<dbReference type="UniPathway" id="UPA00359">
    <property type="reaction ID" value="UER00482"/>
</dbReference>
<keyword evidence="15" id="KW-1185">Reference proteome</keyword>
<proteinExistence type="inferred from homology"/>
<comment type="similarity">
    <text evidence="13">Belongs to the LpxK family.</text>
</comment>
<feature type="binding site" evidence="13">
    <location>
        <begin position="48"/>
        <end position="55"/>
    </location>
    <ligand>
        <name>ATP</name>
        <dbReference type="ChEBI" id="CHEBI:30616"/>
    </ligand>
</feature>
<organism evidence="14 15">
    <name type="scientific">Fuerstiella marisgermanici</name>
    <dbReference type="NCBI Taxonomy" id="1891926"/>
    <lineage>
        <taxon>Bacteria</taxon>
        <taxon>Pseudomonadati</taxon>
        <taxon>Planctomycetota</taxon>
        <taxon>Planctomycetia</taxon>
        <taxon>Planctomycetales</taxon>
        <taxon>Planctomycetaceae</taxon>
        <taxon>Fuerstiella</taxon>
    </lineage>
</organism>
<dbReference type="EMBL" id="CP017641">
    <property type="protein sequence ID" value="APZ94973.1"/>
    <property type="molecule type" value="Genomic_DNA"/>
</dbReference>
<sequence>MASVARGMLHCLSMPYSGVMCLRNAAFDIGLKKDTRVAVPVISIGNLTTGGTGKTPIVATVVKLLQELGQRPGIVSRGYRADASGENDEKRVLAQLCPDVSHEQNPDRVAAAQKLIDTASVTAIVLDDAFQHRRIHRDLNIVLIDATNPFGYGHLLPRGLLREPLSGLKRADVVLITRADSASENTLSEIAATVIEQNPSLAQKIFRVSFRPTGLLSNAGARPLSHVEDKPVTVMTAIGNPGAFVNTCRQIGADVVTSMFFPDHHHYTEADLQSARQHAEAAGAPLILTTLKDLVKIPDANDDICAVQIATAFESEKAQQLFRDHLAAAVNEKI</sequence>
<dbReference type="GO" id="GO:0005886">
    <property type="term" value="C:plasma membrane"/>
    <property type="evidence" value="ECO:0007669"/>
    <property type="project" value="TreeGrafter"/>
</dbReference>
<evidence type="ECO:0000256" key="10">
    <source>
        <dbReference type="ARBA" id="ARBA00022840"/>
    </source>
</evidence>
<reference evidence="14 15" key="1">
    <citation type="journal article" date="2016" name="Front. Microbiol.">
        <title>Fuerstia marisgermanicae gen. nov., sp. nov., an Unusual Member of the Phylum Planctomycetes from the German Wadden Sea.</title>
        <authorList>
            <person name="Kohn T."/>
            <person name="Heuer A."/>
            <person name="Jogler M."/>
            <person name="Vollmers J."/>
            <person name="Boedeker C."/>
            <person name="Bunk B."/>
            <person name="Rast P."/>
            <person name="Borchert D."/>
            <person name="Glockner I."/>
            <person name="Freese H.M."/>
            <person name="Klenk H.P."/>
            <person name="Overmann J."/>
            <person name="Kaster A.K."/>
            <person name="Rohde M."/>
            <person name="Wiegand S."/>
            <person name="Jogler C."/>
        </authorList>
    </citation>
    <scope>NUCLEOTIDE SEQUENCE [LARGE SCALE GENOMIC DNA]</scope>
    <source>
        <strain evidence="14 15">NH11</strain>
    </source>
</reference>
<dbReference type="STRING" id="1891926.Fuma_04625"/>
<dbReference type="KEGG" id="fmr:Fuma_04625"/>
<protein>
    <recommendedName>
        <fullName evidence="4 13">Tetraacyldisaccharide 4'-kinase</fullName>
        <ecNumber evidence="3 13">2.7.1.130</ecNumber>
    </recommendedName>
    <alternativeName>
        <fullName evidence="12 13">Lipid A 4'-kinase</fullName>
    </alternativeName>
</protein>
<comment type="catalytic activity">
    <reaction evidence="13">
        <text>a lipid A disaccharide + ATP = a lipid IVA + ADP + H(+)</text>
        <dbReference type="Rhea" id="RHEA:67840"/>
        <dbReference type="ChEBI" id="CHEBI:15378"/>
        <dbReference type="ChEBI" id="CHEBI:30616"/>
        <dbReference type="ChEBI" id="CHEBI:176343"/>
        <dbReference type="ChEBI" id="CHEBI:176425"/>
        <dbReference type="ChEBI" id="CHEBI:456216"/>
        <dbReference type="EC" id="2.7.1.130"/>
    </reaction>
</comment>
<dbReference type="HAMAP" id="MF_00409">
    <property type="entry name" value="LpxK"/>
    <property type="match status" value="1"/>
</dbReference>
<keyword evidence="10 13" id="KW-0067">ATP-binding</keyword>
<evidence type="ECO:0000313" key="14">
    <source>
        <dbReference type="EMBL" id="APZ94973.1"/>
    </source>
</evidence>
<keyword evidence="6 13" id="KW-0441">Lipid A biosynthesis</keyword>